<keyword evidence="2" id="KW-0472">Membrane</keyword>
<keyword evidence="2" id="KW-0675">Receptor</keyword>
<evidence type="ECO:0000259" key="1">
    <source>
        <dbReference type="Pfam" id="PF07727"/>
    </source>
</evidence>
<keyword evidence="3" id="KW-1185">Reference proteome</keyword>
<proteinExistence type="predicted"/>
<dbReference type="SUPFAM" id="SSF56672">
    <property type="entry name" value="DNA/RNA polymerases"/>
    <property type="match status" value="1"/>
</dbReference>
<gene>
    <name evidence="2" type="ORF">LIER_37385</name>
</gene>
<evidence type="ECO:0000313" key="2">
    <source>
        <dbReference type="EMBL" id="GAA0151919.1"/>
    </source>
</evidence>
<dbReference type="AlphaFoldDB" id="A0AAV3PJN6"/>
<name>A0AAV3PJN6_LITER</name>
<feature type="domain" description="Reverse transcriptase Ty1/copia-type" evidence="1">
    <location>
        <begin position="11"/>
        <end position="108"/>
    </location>
</feature>
<dbReference type="InterPro" id="IPR013103">
    <property type="entry name" value="RVT_2"/>
</dbReference>
<sequence length="284" mass="32997">MKAKITTLDANETWELVDLPAHKKSIGCRWIYKVKYKADDTIDKYKTRLVAKGYNQIEGIDYFEIFNPVIKTLIVRFLLDMTSMKQWHLHQFDVNNAFLHDFLDEQSYHDNCLFVLDDGKRFMVLVVYVDDILIAGPSLEHIEVVKAFLHDKFTIKNIGEAKYFLGIQNARLELGMYLTQRKYATDIVKHLKMENCTAVATPFQTDWQAHDLSSFLLEDPSKYKSILLRINGMLHYMLLSILRAVHNMVCFMLLRQISSCKPFMMLTGPSARSHEDQLVDIASC</sequence>
<keyword evidence="2" id="KW-0812">Transmembrane</keyword>
<evidence type="ECO:0000313" key="3">
    <source>
        <dbReference type="Proteomes" id="UP001454036"/>
    </source>
</evidence>
<comment type="caution">
    <text evidence="2">The sequence shown here is derived from an EMBL/GenBank/DDBJ whole genome shotgun (WGS) entry which is preliminary data.</text>
</comment>
<dbReference type="InterPro" id="IPR043502">
    <property type="entry name" value="DNA/RNA_pol_sf"/>
</dbReference>
<organism evidence="2 3">
    <name type="scientific">Lithospermum erythrorhizon</name>
    <name type="common">Purple gromwell</name>
    <name type="synonym">Lithospermum officinale var. erythrorhizon</name>
    <dbReference type="NCBI Taxonomy" id="34254"/>
    <lineage>
        <taxon>Eukaryota</taxon>
        <taxon>Viridiplantae</taxon>
        <taxon>Streptophyta</taxon>
        <taxon>Embryophyta</taxon>
        <taxon>Tracheophyta</taxon>
        <taxon>Spermatophyta</taxon>
        <taxon>Magnoliopsida</taxon>
        <taxon>eudicotyledons</taxon>
        <taxon>Gunneridae</taxon>
        <taxon>Pentapetalae</taxon>
        <taxon>asterids</taxon>
        <taxon>lamiids</taxon>
        <taxon>Boraginales</taxon>
        <taxon>Boraginaceae</taxon>
        <taxon>Boraginoideae</taxon>
        <taxon>Lithospermeae</taxon>
        <taxon>Lithospermum</taxon>
    </lineage>
</organism>
<dbReference type="Proteomes" id="UP001454036">
    <property type="component" value="Unassembled WGS sequence"/>
</dbReference>
<accession>A0AAV3PJN6</accession>
<reference evidence="2 3" key="1">
    <citation type="submission" date="2024-01" db="EMBL/GenBank/DDBJ databases">
        <title>The complete chloroplast genome sequence of Lithospermum erythrorhizon: insights into the phylogenetic relationship among Boraginaceae species and the maternal lineages of purple gromwells.</title>
        <authorList>
            <person name="Okada T."/>
            <person name="Watanabe K."/>
        </authorList>
    </citation>
    <scope>NUCLEOTIDE SEQUENCE [LARGE SCALE GENOMIC DNA]</scope>
</reference>
<dbReference type="EMBL" id="BAABME010017927">
    <property type="protein sequence ID" value="GAA0151919.1"/>
    <property type="molecule type" value="Genomic_DNA"/>
</dbReference>
<protein>
    <submittedName>
        <fullName evidence="2">Transmembrane signal receptor</fullName>
    </submittedName>
</protein>
<dbReference type="Pfam" id="PF07727">
    <property type="entry name" value="RVT_2"/>
    <property type="match status" value="1"/>
</dbReference>